<dbReference type="GeneID" id="5725839"/>
<organism evidence="1 2">
    <name type="scientific">Chlamydomonas reinhardtii</name>
    <name type="common">Chlamydomonas smithii</name>
    <dbReference type="NCBI Taxonomy" id="3055"/>
    <lineage>
        <taxon>Eukaryota</taxon>
        <taxon>Viridiplantae</taxon>
        <taxon>Chlorophyta</taxon>
        <taxon>core chlorophytes</taxon>
        <taxon>Chlorophyceae</taxon>
        <taxon>CS clade</taxon>
        <taxon>Chlamydomonadales</taxon>
        <taxon>Chlamydomonadaceae</taxon>
        <taxon>Chlamydomonas</taxon>
    </lineage>
</organism>
<dbReference type="AlphaFoldDB" id="A8JCY8"/>
<dbReference type="OrthoDB" id="10303986at2759"/>
<proteinExistence type="predicted"/>
<sequence length="135" mass="14265">MSLSATVLKIKTQAAAPGSPKLDSKGAKPKGPVTPHSPHPAVCVQYSYDSEDMVASFRRTGSFSDTRTSGTVLGGAQFSFDGESDPHYRAARGTHPSALMSFDGAEFEPVNAEEGPFKGHGSVSKRTFKRSDSDA</sequence>
<name>A8JCY8_CHLRE</name>
<dbReference type="InParanoid" id="A8JCY8"/>
<evidence type="ECO:0000313" key="1">
    <source>
        <dbReference type="EMBL" id="PNW87913.1"/>
    </source>
</evidence>
<evidence type="ECO:0000313" key="2">
    <source>
        <dbReference type="Proteomes" id="UP000006906"/>
    </source>
</evidence>
<dbReference type="Gramene" id="PNW87913">
    <property type="protein sequence ID" value="PNW87913"/>
    <property type="gene ID" value="CHLRE_01g006850v5"/>
</dbReference>
<accession>A8JCY8</accession>
<dbReference type="RefSeq" id="XP_001700319.1">
    <property type="nucleotide sequence ID" value="XM_001700267.2"/>
</dbReference>
<dbReference type="Proteomes" id="UP000006906">
    <property type="component" value="Chromosome 1"/>
</dbReference>
<protein>
    <submittedName>
        <fullName evidence="1">Uncharacterized protein</fullName>
    </submittedName>
</protein>
<dbReference type="KEGG" id="cre:CHLRE_01g006850v5"/>
<dbReference type="PaxDb" id="3055-EDO98286"/>
<gene>
    <name evidence="1" type="ORF">CHLRE_01g006850v5</name>
</gene>
<dbReference type="EMBL" id="CM008962">
    <property type="protein sequence ID" value="PNW87913.1"/>
    <property type="molecule type" value="Genomic_DNA"/>
</dbReference>
<dbReference type="HOGENOM" id="CLU_1888711_0_0_1"/>
<keyword evidence="2" id="KW-1185">Reference proteome</keyword>
<reference evidence="1 2" key="1">
    <citation type="journal article" date="2007" name="Science">
        <title>The Chlamydomonas genome reveals the evolution of key animal and plant functions.</title>
        <authorList>
            <person name="Merchant S.S."/>
            <person name="Prochnik S.E."/>
            <person name="Vallon O."/>
            <person name="Harris E.H."/>
            <person name="Karpowicz S.J."/>
            <person name="Witman G.B."/>
            <person name="Terry A."/>
            <person name="Salamov A."/>
            <person name="Fritz-Laylin L.K."/>
            <person name="Marechal-Drouard L."/>
            <person name="Marshall W.F."/>
            <person name="Qu L.H."/>
            <person name="Nelson D.R."/>
            <person name="Sanderfoot A.A."/>
            <person name="Spalding M.H."/>
            <person name="Kapitonov V.V."/>
            <person name="Ren Q."/>
            <person name="Ferris P."/>
            <person name="Lindquist E."/>
            <person name="Shapiro H."/>
            <person name="Lucas S.M."/>
            <person name="Grimwood J."/>
            <person name="Schmutz J."/>
            <person name="Cardol P."/>
            <person name="Cerutti H."/>
            <person name="Chanfreau G."/>
            <person name="Chen C.L."/>
            <person name="Cognat V."/>
            <person name="Croft M.T."/>
            <person name="Dent R."/>
            <person name="Dutcher S."/>
            <person name="Fernandez E."/>
            <person name="Fukuzawa H."/>
            <person name="Gonzalez-Ballester D."/>
            <person name="Gonzalez-Halphen D."/>
            <person name="Hallmann A."/>
            <person name="Hanikenne M."/>
            <person name="Hippler M."/>
            <person name="Inwood W."/>
            <person name="Jabbari K."/>
            <person name="Kalanon M."/>
            <person name="Kuras R."/>
            <person name="Lefebvre P.A."/>
            <person name="Lemaire S.D."/>
            <person name="Lobanov A.V."/>
            <person name="Lohr M."/>
            <person name="Manuell A."/>
            <person name="Meier I."/>
            <person name="Mets L."/>
            <person name="Mittag M."/>
            <person name="Mittelmeier T."/>
            <person name="Moroney J.V."/>
            <person name="Moseley J."/>
            <person name="Napoli C."/>
            <person name="Nedelcu A.M."/>
            <person name="Niyogi K."/>
            <person name="Novoselov S.V."/>
            <person name="Paulsen I.T."/>
            <person name="Pazour G."/>
            <person name="Purton S."/>
            <person name="Ral J.P."/>
            <person name="Riano-Pachon D.M."/>
            <person name="Riekhof W."/>
            <person name="Rymarquis L."/>
            <person name="Schroda M."/>
            <person name="Stern D."/>
            <person name="Umen J."/>
            <person name="Willows R."/>
            <person name="Wilson N."/>
            <person name="Zimmer S.L."/>
            <person name="Allmer J."/>
            <person name="Balk J."/>
            <person name="Bisova K."/>
            <person name="Chen C.J."/>
            <person name="Elias M."/>
            <person name="Gendler K."/>
            <person name="Hauser C."/>
            <person name="Lamb M.R."/>
            <person name="Ledford H."/>
            <person name="Long J.C."/>
            <person name="Minagawa J."/>
            <person name="Page M.D."/>
            <person name="Pan J."/>
            <person name="Pootakham W."/>
            <person name="Roje S."/>
            <person name="Rose A."/>
            <person name="Stahlberg E."/>
            <person name="Terauchi A.M."/>
            <person name="Yang P."/>
            <person name="Ball S."/>
            <person name="Bowler C."/>
            <person name="Dieckmann C.L."/>
            <person name="Gladyshev V.N."/>
            <person name="Green P."/>
            <person name="Jorgensen R."/>
            <person name="Mayfield S."/>
            <person name="Mueller-Roeber B."/>
            <person name="Rajamani S."/>
            <person name="Sayre R.T."/>
            <person name="Brokstein P."/>
            <person name="Dubchak I."/>
            <person name="Goodstein D."/>
            <person name="Hornick L."/>
            <person name="Huang Y.W."/>
            <person name="Jhaveri J."/>
            <person name="Luo Y."/>
            <person name="Martinez D."/>
            <person name="Ngau W.C."/>
            <person name="Otillar B."/>
            <person name="Poliakov A."/>
            <person name="Porter A."/>
            <person name="Szajkowski L."/>
            <person name="Werner G."/>
            <person name="Zhou K."/>
            <person name="Grigoriev I.V."/>
            <person name="Rokhsar D.S."/>
            <person name="Grossman A.R."/>
        </authorList>
    </citation>
    <scope>NUCLEOTIDE SEQUENCE [LARGE SCALE GENOMIC DNA]</scope>
    <source>
        <strain evidence="2">CC-503</strain>
    </source>
</reference>